<evidence type="ECO:0000256" key="3">
    <source>
        <dbReference type="ARBA" id="ARBA00022723"/>
    </source>
</evidence>
<dbReference type="InterPro" id="IPR036909">
    <property type="entry name" value="Cyt_c-like_dom_sf"/>
</dbReference>
<dbReference type="Pfam" id="PF00034">
    <property type="entry name" value="Cytochrom_C"/>
    <property type="match status" value="1"/>
</dbReference>
<gene>
    <name evidence="8" type="ORF">AUC70_12465</name>
</gene>
<dbReference type="AlphaFoldDB" id="A0A1E3VJF8"/>
<dbReference type="PROSITE" id="PS51007">
    <property type="entry name" value="CYTC"/>
    <property type="match status" value="1"/>
</dbReference>
<proteinExistence type="predicted"/>
<dbReference type="PANTHER" id="PTHR11961">
    <property type="entry name" value="CYTOCHROME C"/>
    <property type="match status" value="1"/>
</dbReference>
<evidence type="ECO:0000313" key="9">
    <source>
        <dbReference type="Proteomes" id="UP000094172"/>
    </source>
</evidence>
<keyword evidence="4" id="KW-0249">Electron transport</keyword>
<dbReference type="GO" id="GO:0046872">
    <property type="term" value="F:metal ion binding"/>
    <property type="evidence" value="ECO:0007669"/>
    <property type="project" value="UniProtKB-KW"/>
</dbReference>
<dbReference type="GO" id="GO:0020037">
    <property type="term" value="F:heme binding"/>
    <property type="evidence" value="ECO:0007669"/>
    <property type="project" value="InterPro"/>
</dbReference>
<dbReference type="InterPro" id="IPR002327">
    <property type="entry name" value="Cyt_c_1A/1B"/>
</dbReference>
<evidence type="ECO:0000256" key="1">
    <source>
        <dbReference type="ARBA" id="ARBA00022448"/>
    </source>
</evidence>
<dbReference type="EMBL" id="LPWE01000014">
    <property type="protein sequence ID" value="ODR93644.1"/>
    <property type="molecule type" value="Genomic_DNA"/>
</dbReference>
<keyword evidence="5 6" id="KW-0408">Iron</keyword>
<dbReference type="GO" id="GO:0009055">
    <property type="term" value="F:electron transfer activity"/>
    <property type="evidence" value="ECO:0007669"/>
    <property type="project" value="InterPro"/>
</dbReference>
<keyword evidence="1" id="KW-0813">Transport</keyword>
<evidence type="ECO:0000259" key="7">
    <source>
        <dbReference type="PROSITE" id="PS51007"/>
    </source>
</evidence>
<keyword evidence="9" id="KW-1185">Reference proteome</keyword>
<protein>
    <recommendedName>
        <fullName evidence="7">Cytochrome c domain-containing protein</fullName>
    </recommendedName>
</protein>
<evidence type="ECO:0000256" key="6">
    <source>
        <dbReference type="PROSITE-ProRule" id="PRU00433"/>
    </source>
</evidence>
<dbReference type="Gene3D" id="1.10.760.10">
    <property type="entry name" value="Cytochrome c-like domain"/>
    <property type="match status" value="1"/>
</dbReference>
<evidence type="ECO:0000256" key="2">
    <source>
        <dbReference type="ARBA" id="ARBA00022617"/>
    </source>
</evidence>
<comment type="caution">
    <text evidence="8">The sequence shown here is derived from an EMBL/GenBank/DDBJ whole genome shotgun (WGS) entry which is preliminary data.</text>
</comment>
<dbReference type="RefSeq" id="WP_069445711.1">
    <property type="nucleotide sequence ID" value="NZ_LPWE01000014.1"/>
</dbReference>
<accession>A0A1E3VJF8</accession>
<name>A0A1E3VJF8_9HYPH</name>
<keyword evidence="2 6" id="KW-0349">Heme</keyword>
<dbReference type="Proteomes" id="UP000094172">
    <property type="component" value="Unassembled WGS sequence"/>
</dbReference>
<dbReference type="PRINTS" id="PR00604">
    <property type="entry name" value="CYTCHRMECIAB"/>
</dbReference>
<dbReference type="SUPFAM" id="SSF46626">
    <property type="entry name" value="Cytochrome c"/>
    <property type="match status" value="1"/>
</dbReference>
<feature type="domain" description="Cytochrome c" evidence="7">
    <location>
        <begin position="57"/>
        <end position="156"/>
    </location>
</feature>
<dbReference type="InterPro" id="IPR009056">
    <property type="entry name" value="Cyt_c-like_dom"/>
</dbReference>
<organism evidence="8 9">
    <name type="scientific">Methyloceanibacter stevinii</name>
    <dbReference type="NCBI Taxonomy" id="1774970"/>
    <lineage>
        <taxon>Bacteria</taxon>
        <taxon>Pseudomonadati</taxon>
        <taxon>Pseudomonadota</taxon>
        <taxon>Alphaproteobacteria</taxon>
        <taxon>Hyphomicrobiales</taxon>
        <taxon>Hyphomicrobiaceae</taxon>
        <taxon>Methyloceanibacter</taxon>
    </lineage>
</organism>
<keyword evidence="3 6" id="KW-0479">Metal-binding</keyword>
<reference evidence="8 9" key="1">
    <citation type="journal article" date="2016" name="Environ. Microbiol.">
        <title>New Methyloceanibacter diversity from North Sea sediments includes methanotroph containing solely the soluble methane monooxygenase.</title>
        <authorList>
            <person name="Vekeman B."/>
            <person name="Kerckhof F.M."/>
            <person name="Cremers G."/>
            <person name="de Vos P."/>
            <person name="Vandamme P."/>
            <person name="Boon N."/>
            <person name="Op den Camp H.J."/>
            <person name="Heylen K."/>
        </authorList>
    </citation>
    <scope>NUCLEOTIDE SEQUENCE [LARGE SCALE GENOMIC DNA]</scope>
    <source>
        <strain evidence="8 9">R-67176</strain>
    </source>
</reference>
<dbReference type="STRING" id="1774970.AUC70_12465"/>
<evidence type="ECO:0000256" key="5">
    <source>
        <dbReference type="ARBA" id="ARBA00023004"/>
    </source>
</evidence>
<sequence>MVGSKTGAGNGKSLYRVRVREGGAVVVERLELGEWIEDLVELPDGRLVLWNGRNTIQVVEAGNQIFSACIGCHAVRKEVHGVGPDLVGVVGGKVATHKNYDYSKAMAQFGGTWTPERLDKFLTDPQATVPGTTMDFEGIADPETRRKIVEYLEEMTQHWKDTKR</sequence>
<evidence type="ECO:0000256" key="4">
    <source>
        <dbReference type="ARBA" id="ARBA00022982"/>
    </source>
</evidence>
<evidence type="ECO:0000313" key="8">
    <source>
        <dbReference type="EMBL" id="ODR93644.1"/>
    </source>
</evidence>